<feature type="compositionally biased region" description="Basic residues" evidence="1">
    <location>
        <begin position="258"/>
        <end position="282"/>
    </location>
</feature>
<feature type="region of interest" description="Disordered" evidence="1">
    <location>
        <begin position="226"/>
        <end position="310"/>
    </location>
</feature>
<feature type="compositionally biased region" description="Polar residues" evidence="1">
    <location>
        <begin position="297"/>
        <end position="310"/>
    </location>
</feature>
<feature type="compositionally biased region" description="Basic and acidic residues" evidence="1">
    <location>
        <begin position="133"/>
        <end position="145"/>
    </location>
</feature>
<dbReference type="RefSeq" id="XP_007408606.1">
    <property type="nucleotide sequence ID" value="XM_007408544.1"/>
</dbReference>
<dbReference type="KEGG" id="mlr:MELLADRAFT_61913"/>
<evidence type="ECO:0000256" key="1">
    <source>
        <dbReference type="SAM" id="MobiDB-lite"/>
    </source>
</evidence>
<name>F4RGX9_MELLP</name>
<accession>F4RGX9</accession>
<dbReference type="VEuPathDB" id="FungiDB:MELLADRAFT_61913"/>
<feature type="region of interest" description="Disordered" evidence="1">
    <location>
        <begin position="1"/>
        <end position="21"/>
    </location>
</feature>
<dbReference type="AlphaFoldDB" id="F4RGX9"/>
<feature type="compositionally biased region" description="Polar residues" evidence="1">
    <location>
        <begin position="9"/>
        <end position="21"/>
    </location>
</feature>
<reference evidence="3" key="1">
    <citation type="journal article" date="2011" name="Proc. Natl. Acad. Sci. U.S.A.">
        <title>Obligate biotrophy features unraveled by the genomic analysis of rust fungi.</title>
        <authorList>
            <person name="Duplessis S."/>
            <person name="Cuomo C.A."/>
            <person name="Lin Y.-C."/>
            <person name="Aerts A."/>
            <person name="Tisserant E."/>
            <person name="Veneault-Fourrey C."/>
            <person name="Joly D.L."/>
            <person name="Hacquard S."/>
            <person name="Amselem J."/>
            <person name="Cantarel B.L."/>
            <person name="Chiu R."/>
            <person name="Coutinho P.M."/>
            <person name="Feau N."/>
            <person name="Field M."/>
            <person name="Frey P."/>
            <person name="Gelhaye E."/>
            <person name="Goldberg J."/>
            <person name="Grabherr M.G."/>
            <person name="Kodira C.D."/>
            <person name="Kohler A."/>
            <person name="Kuees U."/>
            <person name="Lindquist E.A."/>
            <person name="Lucas S.M."/>
            <person name="Mago R."/>
            <person name="Mauceli E."/>
            <person name="Morin E."/>
            <person name="Murat C."/>
            <person name="Pangilinan J.L."/>
            <person name="Park R."/>
            <person name="Pearson M."/>
            <person name="Quesneville H."/>
            <person name="Rouhier N."/>
            <person name="Sakthikumar S."/>
            <person name="Salamov A.A."/>
            <person name="Schmutz J."/>
            <person name="Selles B."/>
            <person name="Shapiro H."/>
            <person name="Tanguay P."/>
            <person name="Tuskan G.A."/>
            <person name="Henrissat B."/>
            <person name="Van de Peer Y."/>
            <person name="Rouze P."/>
            <person name="Ellis J.G."/>
            <person name="Dodds P.N."/>
            <person name="Schein J.E."/>
            <person name="Zhong S."/>
            <person name="Hamelin R.C."/>
            <person name="Grigoriev I.V."/>
            <person name="Szabo L.J."/>
            <person name="Martin F."/>
        </authorList>
    </citation>
    <scope>NUCLEOTIDE SEQUENCE [LARGE SCALE GENOMIC DNA]</scope>
    <source>
        <strain evidence="3">98AG31 / pathotype 3-4-7</strain>
    </source>
</reference>
<organism evidence="3">
    <name type="scientific">Melampsora larici-populina (strain 98AG31 / pathotype 3-4-7)</name>
    <name type="common">Poplar leaf rust fungus</name>
    <dbReference type="NCBI Taxonomy" id="747676"/>
    <lineage>
        <taxon>Eukaryota</taxon>
        <taxon>Fungi</taxon>
        <taxon>Dikarya</taxon>
        <taxon>Basidiomycota</taxon>
        <taxon>Pucciniomycotina</taxon>
        <taxon>Pucciniomycetes</taxon>
        <taxon>Pucciniales</taxon>
        <taxon>Melampsoraceae</taxon>
        <taxon>Melampsora</taxon>
    </lineage>
</organism>
<dbReference type="Proteomes" id="UP000001072">
    <property type="component" value="Unassembled WGS sequence"/>
</dbReference>
<feature type="compositionally biased region" description="Basic and acidic residues" evidence="1">
    <location>
        <begin position="230"/>
        <end position="250"/>
    </location>
</feature>
<feature type="compositionally biased region" description="Polar residues" evidence="1">
    <location>
        <begin position="108"/>
        <end position="117"/>
    </location>
</feature>
<evidence type="ECO:0000313" key="2">
    <source>
        <dbReference type="EMBL" id="EGG08408.1"/>
    </source>
</evidence>
<dbReference type="EMBL" id="GL883101">
    <property type="protein sequence ID" value="EGG08408.1"/>
    <property type="molecule type" value="Genomic_DNA"/>
</dbReference>
<feature type="compositionally biased region" description="Low complexity" evidence="1">
    <location>
        <begin position="182"/>
        <end position="197"/>
    </location>
</feature>
<proteinExistence type="predicted"/>
<dbReference type="InParanoid" id="F4RGX9"/>
<feature type="region of interest" description="Disordered" evidence="1">
    <location>
        <begin position="73"/>
        <end position="197"/>
    </location>
</feature>
<dbReference type="GeneID" id="18929809"/>
<feature type="compositionally biased region" description="Basic residues" evidence="1">
    <location>
        <begin position="164"/>
        <end position="174"/>
    </location>
</feature>
<feature type="compositionally biased region" description="Basic and acidic residues" evidence="1">
    <location>
        <begin position="79"/>
        <end position="91"/>
    </location>
</feature>
<protein>
    <submittedName>
        <fullName evidence="2">Uncharacterized protein</fullName>
    </submittedName>
</protein>
<dbReference type="HOGENOM" id="CLU_381333_0_0_1"/>
<keyword evidence="3" id="KW-1185">Reference proteome</keyword>
<evidence type="ECO:0000313" key="3">
    <source>
        <dbReference type="Proteomes" id="UP000001072"/>
    </source>
</evidence>
<sequence length="726" mass="83195">MKEEIPPVITTNQQSKISSQRSIDKAVEEILANEIEKEVHSNTSEDIQIIPECQPNETISHPDQELRNIGQTEIVENPGDDKERSVEKGKLSDLQQESSPKETHVGENIQQNALDANENTDLDLEESNLVAEDESKKVSNDRPDLNNDEIATIPILHTKPLVTRTRKPRKKSSRKLFEDLHSQTLPSEPTTSSSLNLPQNELITKAEMIEDVVQAHDTEEVADILSKSVENSKDEETKRLEGSTSDDQKRVYLTPSHNTRRKTQKSNKSKSSSKKLKNPRKKAASESMMKASEPDTSESTSLALHSQSPTDMMSQSQFGEILEQILKIPGHIFMRHALKFDDKRQNIQIDVTNLQFAYVLRTNLLSDKEQWFSTCDGFQYTFGDIKEAYRRIISFSAQCNELIFVYNFENKKESIPQASIEFGKLFKFDQFFPHFLDYKIGKWKQVNVITKNLSKTDFEKLYKNSASEVEKRKASMFMMTFDDTYRNSKFLKYALSSGFLCQGAILSLMGTISHVLDLSSEKVNWKTLTKAEIINRVNQLIKAMHGRVTLQIDLMFAVFEHPWVEEYTRSIFVNEEGISHLFQERLKNLAILADGMGIKPSDLGLKADGLQKLTAGEFLIANHVGLEAEELIEFKVWLKSDLNQGRKSSRVLGNWDLSVPQKCWNKGHAFIEYFHYRKEKISGLENWKLSHPYNPILMAERENETHKLNPDNLDESIKSCLKYLDF</sequence>
<gene>
    <name evidence="2" type="ORF">MELLADRAFT_61913</name>
</gene>